<dbReference type="InterPro" id="IPR006103">
    <property type="entry name" value="Glyco_hydro_2_cat"/>
</dbReference>
<feature type="domain" description="Glycoside hydrolase family 2" evidence="8">
    <location>
        <begin position="655"/>
        <end position="741"/>
    </location>
</feature>
<dbReference type="InterPro" id="IPR040605">
    <property type="entry name" value="Glyco_hydro2_dom5"/>
</dbReference>
<name>A0ABU3KMB1_9BURK</name>
<feature type="domain" description="Glycosyl hydrolases family 2 sugar binding" evidence="7">
    <location>
        <begin position="53"/>
        <end position="150"/>
    </location>
</feature>
<dbReference type="Pfam" id="PF02837">
    <property type="entry name" value="Glyco_hydro_2_N"/>
    <property type="match status" value="1"/>
</dbReference>
<dbReference type="SUPFAM" id="SSF49303">
    <property type="entry name" value="beta-Galactosidase/glucuronidase domain"/>
    <property type="match status" value="1"/>
</dbReference>
<dbReference type="InterPro" id="IPR023232">
    <property type="entry name" value="Glyco_hydro_2_AS"/>
</dbReference>
<dbReference type="InterPro" id="IPR006102">
    <property type="entry name" value="Ig-like_GH2"/>
</dbReference>
<evidence type="ECO:0000256" key="4">
    <source>
        <dbReference type="RuleBase" id="RU361154"/>
    </source>
</evidence>
<evidence type="ECO:0000259" key="7">
    <source>
        <dbReference type="Pfam" id="PF02837"/>
    </source>
</evidence>
<dbReference type="Gene3D" id="2.60.120.260">
    <property type="entry name" value="Galactose-binding domain-like"/>
    <property type="match status" value="1"/>
</dbReference>
<evidence type="ECO:0000256" key="2">
    <source>
        <dbReference type="ARBA" id="ARBA00022801"/>
    </source>
</evidence>
<dbReference type="InterPro" id="IPR023230">
    <property type="entry name" value="Glyco_hydro_2_CS"/>
</dbReference>
<dbReference type="InterPro" id="IPR051913">
    <property type="entry name" value="GH2_Domain-Containing"/>
</dbReference>
<comment type="caution">
    <text evidence="9">The sequence shown here is derived from an EMBL/GenBank/DDBJ whole genome shotgun (WGS) entry which is preliminary data.</text>
</comment>
<dbReference type="PANTHER" id="PTHR42732:SF1">
    <property type="entry name" value="BETA-MANNOSIDASE"/>
    <property type="match status" value="1"/>
</dbReference>
<dbReference type="InterPro" id="IPR036156">
    <property type="entry name" value="Beta-gal/glucu_dom_sf"/>
</dbReference>
<comment type="similarity">
    <text evidence="1 4">Belongs to the glycosyl hydrolase 2 family.</text>
</comment>
<organism evidence="9 10">
    <name type="scientific">Rhodoferax potami</name>
    <dbReference type="NCBI Taxonomy" id="3068338"/>
    <lineage>
        <taxon>Bacteria</taxon>
        <taxon>Pseudomonadati</taxon>
        <taxon>Pseudomonadota</taxon>
        <taxon>Betaproteobacteria</taxon>
        <taxon>Burkholderiales</taxon>
        <taxon>Comamonadaceae</taxon>
        <taxon>Rhodoferax</taxon>
    </lineage>
</organism>
<dbReference type="GO" id="GO:0016787">
    <property type="term" value="F:hydrolase activity"/>
    <property type="evidence" value="ECO:0007669"/>
    <property type="project" value="UniProtKB-KW"/>
</dbReference>
<dbReference type="InterPro" id="IPR013783">
    <property type="entry name" value="Ig-like_fold"/>
</dbReference>
<dbReference type="RefSeq" id="WP_313874662.1">
    <property type="nucleotide sequence ID" value="NZ_JAVBIK010000001.1"/>
</dbReference>
<dbReference type="Pfam" id="PF18565">
    <property type="entry name" value="Glyco_hydro2_C5"/>
    <property type="match status" value="1"/>
</dbReference>
<protein>
    <submittedName>
        <fullName evidence="9">Glycoside hydrolase family 2 TIM barrel-domain containing protein</fullName>
    </submittedName>
</protein>
<dbReference type="PROSITE" id="PS00608">
    <property type="entry name" value="GLYCOSYL_HYDROL_F2_2"/>
    <property type="match status" value="1"/>
</dbReference>
<dbReference type="Gene3D" id="3.20.20.80">
    <property type="entry name" value="Glycosidases"/>
    <property type="match status" value="1"/>
</dbReference>
<evidence type="ECO:0000256" key="1">
    <source>
        <dbReference type="ARBA" id="ARBA00007401"/>
    </source>
</evidence>
<dbReference type="Gene3D" id="2.60.40.10">
    <property type="entry name" value="Immunoglobulins"/>
    <property type="match status" value="2"/>
</dbReference>
<dbReference type="EMBL" id="JAVBIK010000001">
    <property type="protein sequence ID" value="MDT7518950.1"/>
    <property type="molecule type" value="Genomic_DNA"/>
</dbReference>
<keyword evidence="3 4" id="KW-0326">Glycosidase</keyword>
<dbReference type="InterPro" id="IPR008979">
    <property type="entry name" value="Galactose-bd-like_sf"/>
</dbReference>
<keyword evidence="2 4" id="KW-0378">Hydrolase</keyword>
<dbReference type="Pfam" id="PF00703">
    <property type="entry name" value="Glyco_hydro_2"/>
    <property type="match status" value="1"/>
</dbReference>
<dbReference type="PRINTS" id="PR00132">
    <property type="entry name" value="GLHYDRLASE2"/>
</dbReference>
<keyword evidence="10" id="KW-1185">Reference proteome</keyword>
<evidence type="ECO:0000256" key="3">
    <source>
        <dbReference type="ARBA" id="ARBA00023295"/>
    </source>
</evidence>
<evidence type="ECO:0000259" key="6">
    <source>
        <dbReference type="Pfam" id="PF02836"/>
    </source>
</evidence>
<feature type="domain" description="Glycoside hydrolase family 2 immunoglobulin-like beta-sandwich" evidence="5">
    <location>
        <begin position="156"/>
        <end position="259"/>
    </location>
</feature>
<feature type="domain" description="Glycoside hydrolase family 2 catalytic" evidence="6">
    <location>
        <begin position="265"/>
        <end position="538"/>
    </location>
</feature>
<evidence type="ECO:0000313" key="10">
    <source>
        <dbReference type="Proteomes" id="UP001321700"/>
    </source>
</evidence>
<dbReference type="SUPFAM" id="SSF49785">
    <property type="entry name" value="Galactose-binding domain-like"/>
    <property type="match status" value="1"/>
</dbReference>
<dbReference type="InterPro" id="IPR017853">
    <property type="entry name" value="GH"/>
</dbReference>
<evidence type="ECO:0000259" key="8">
    <source>
        <dbReference type="Pfam" id="PF18565"/>
    </source>
</evidence>
<dbReference type="Proteomes" id="UP001321700">
    <property type="component" value="Unassembled WGS sequence"/>
</dbReference>
<evidence type="ECO:0000259" key="5">
    <source>
        <dbReference type="Pfam" id="PF00703"/>
    </source>
</evidence>
<dbReference type="PROSITE" id="PS00719">
    <property type="entry name" value="GLYCOSYL_HYDROL_F2_1"/>
    <property type="match status" value="1"/>
</dbReference>
<dbReference type="SUPFAM" id="SSF51445">
    <property type="entry name" value="(Trans)glycosidases"/>
    <property type="match status" value="1"/>
</dbReference>
<dbReference type="Pfam" id="PF02836">
    <property type="entry name" value="Glyco_hydro_2_C"/>
    <property type="match status" value="1"/>
</dbReference>
<dbReference type="PANTHER" id="PTHR42732">
    <property type="entry name" value="BETA-GALACTOSIDASE"/>
    <property type="match status" value="1"/>
</dbReference>
<accession>A0ABU3KMB1</accession>
<dbReference type="InterPro" id="IPR006104">
    <property type="entry name" value="Glyco_hydro_2_N"/>
</dbReference>
<sequence>MRTVTKLVSGWTFHTSFSSELIAGTAAGEAVRLPHNAVDMDMTYFDERCFQKEFAYQYTLAWQPAFAGREVALRFDGAMANSVVWVNGQQVAAHKDGYTPFSARLTGLLKEGDNLITVKVDGSENPEIPPFGGQIDYLTYAGIYRDVWLQVTDAVSIANIKVETANELSDAKGVTVKGFLANPTQAAFTGTALVELCSVDGAVLHQQTVDVAGAEFSASFESLAGLALWELDSPVLYMARVTLSTSAGSDQHSTRFGFRTARFTTEGFFLNGKPIKIRGLNRHQSYPYVGYAMGQRAQAKDADVMKDVLKCNLVRTSHYPQSTYFLDRCDEIGLLVFEEIPGWQHIGGQAWQDESVENVRRMVERDWNHPSIIIWGVRINESQDNHDFYTRTNAMARSLDTTRQTGGVRYIENSELLEDVYTVNDFCHVAPPEWMKGIAPTPLRQPRQVTGLAHEVPYLVTEFNGHMYPTKRIDPEDRQAEHVRRHLDVLNKAYENPVISGAIGWCMFDYNTHKDFGAGDRICHHGVMDIFREPKFAAWGYTSQCSPAEQVVLQPVTYWARGEKDRCEVLPLIVLTNCDYVELQVGDFAPKRAEPDRALYPYLPHAPVIFDSRHVNMNDLGAWGMLWRDATVTGYINGKAVSTVKLSGNPVPTTLQVEVDDTQLHAHEKDATRVIVRALDQAGRLLPFMDDVVHVEVSGAAKLLGPDLLTLKGGTTGFWLETTGAVSDITLRVSTRRMGEQRVTLHAA</sequence>
<reference evidence="9 10" key="1">
    <citation type="submission" date="2023-08" db="EMBL/GenBank/DDBJ databases">
        <title>Rhodoferax potami sp. nov. and Rhodoferax mekongensis sp. nov., isolated from the Mekong River in Thailand.</title>
        <authorList>
            <person name="Kitikhun S."/>
            <person name="Charoenyingcharoen P."/>
            <person name="Siriarchawattana P."/>
            <person name="Likhitrattanapisal S."/>
            <person name="Nilsakha T."/>
            <person name="Chanpet A."/>
            <person name="Rattanawaree P."/>
            <person name="Ingsriswang S."/>
        </authorList>
    </citation>
    <scope>NUCLEOTIDE SEQUENCE [LARGE SCALE GENOMIC DNA]</scope>
    <source>
        <strain evidence="9 10">TBRC 17660</strain>
    </source>
</reference>
<gene>
    <name evidence="9" type="ORF">RAE19_09540</name>
</gene>
<proteinExistence type="inferred from homology"/>
<evidence type="ECO:0000313" key="9">
    <source>
        <dbReference type="EMBL" id="MDT7518950.1"/>
    </source>
</evidence>
<dbReference type="InterPro" id="IPR006101">
    <property type="entry name" value="Glyco_hydro_2"/>
</dbReference>